<organism evidence="7 8">
    <name type="scientific">Acrobeloides nanus</name>
    <dbReference type="NCBI Taxonomy" id="290746"/>
    <lineage>
        <taxon>Eukaryota</taxon>
        <taxon>Metazoa</taxon>
        <taxon>Ecdysozoa</taxon>
        <taxon>Nematoda</taxon>
        <taxon>Chromadorea</taxon>
        <taxon>Rhabditida</taxon>
        <taxon>Tylenchina</taxon>
        <taxon>Cephalobomorpha</taxon>
        <taxon>Cephaloboidea</taxon>
        <taxon>Cephalobidae</taxon>
        <taxon>Acrobeloides</taxon>
    </lineage>
</organism>
<keyword evidence="3 5" id="KW-1133">Transmembrane helix</keyword>
<comment type="subcellular location">
    <subcellularLocation>
        <location evidence="1">Membrane</location>
        <topology evidence="1">Multi-pass membrane protein</topology>
    </subcellularLocation>
</comment>
<dbReference type="PANTHER" id="PTHR19229">
    <property type="entry name" value="ATP-BINDING CASSETTE TRANSPORTER SUBFAMILY A ABCA"/>
    <property type="match status" value="1"/>
</dbReference>
<dbReference type="Proteomes" id="UP000887540">
    <property type="component" value="Unplaced"/>
</dbReference>
<sequence length="289" mass="33303">MTTIIYIVRTIVMEKEARLKEYMKVMGLSQWVQWLSHFILNYTKILAVVGVLFGLTYIMIPHTNPALLIILYALFAFNVVYFAFMISTILHSGTGGTLLAVVGWITLYIWENVFMSFDNIKVFSTSVRLLSSLNPLVALALGLKLIGQFEAQADGLHWNTLFHPPSPDRTITMAHTFMMLIIDGLIYVLLTWYIEAVNPGGEGVPQKPWFFVQRSYWFPRSKHEESGSNDDEIEHGYIFDKSKIEKEPNMTPTVRIINLCKTYTTSWVKKISDCRFVIFKLFYTLTRKS</sequence>
<dbReference type="InterPro" id="IPR026082">
    <property type="entry name" value="ABCA"/>
</dbReference>
<feature type="transmembrane region" description="Helical" evidence="5">
    <location>
        <begin position="39"/>
        <end position="60"/>
    </location>
</feature>
<evidence type="ECO:0000256" key="1">
    <source>
        <dbReference type="ARBA" id="ARBA00004141"/>
    </source>
</evidence>
<feature type="transmembrane region" description="Helical" evidence="5">
    <location>
        <begin position="67"/>
        <end position="90"/>
    </location>
</feature>
<protein>
    <submittedName>
        <fullName evidence="8">ABC-2 type transporter transmembrane domain-containing protein</fullName>
    </submittedName>
</protein>
<evidence type="ECO:0000313" key="7">
    <source>
        <dbReference type="Proteomes" id="UP000887540"/>
    </source>
</evidence>
<dbReference type="GO" id="GO:0005319">
    <property type="term" value="F:lipid transporter activity"/>
    <property type="evidence" value="ECO:0007669"/>
    <property type="project" value="TreeGrafter"/>
</dbReference>
<dbReference type="AlphaFoldDB" id="A0A914D8B6"/>
<feature type="transmembrane region" description="Helical" evidence="5">
    <location>
        <begin position="169"/>
        <end position="190"/>
    </location>
</feature>
<name>A0A914D8B6_9BILA</name>
<evidence type="ECO:0000313" key="8">
    <source>
        <dbReference type="WBParaSite" id="ACRNAN_scaffold19509.g23972.t1"/>
    </source>
</evidence>
<keyword evidence="7" id="KW-1185">Reference proteome</keyword>
<evidence type="ECO:0000256" key="4">
    <source>
        <dbReference type="ARBA" id="ARBA00023136"/>
    </source>
</evidence>
<evidence type="ECO:0000256" key="2">
    <source>
        <dbReference type="ARBA" id="ARBA00022692"/>
    </source>
</evidence>
<proteinExistence type="predicted"/>
<feature type="transmembrane region" description="Helical" evidence="5">
    <location>
        <begin position="129"/>
        <end position="149"/>
    </location>
</feature>
<keyword evidence="4 5" id="KW-0472">Membrane</keyword>
<evidence type="ECO:0000256" key="5">
    <source>
        <dbReference type="SAM" id="Phobius"/>
    </source>
</evidence>
<feature type="domain" description="ABC-2 type transporter transmembrane" evidence="6">
    <location>
        <begin position="1"/>
        <end position="193"/>
    </location>
</feature>
<dbReference type="Pfam" id="PF12698">
    <property type="entry name" value="ABC2_membrane_3"/>
    <property type="match status" value="1"/>
</dbReference>
<evidence type="ECO:0000259" key="6">
    <source>
        <dbReference type="Pfam" id="PF12698"/>
    </source>
</evidence>
<accession>A0A914D8B6</accession>
<dbReference type="GO" id="GO:0016020">
    <property type="term" value="C:membrane"/>
    <property type="evidence" value="ECO:0007669"/>
    <property type="project" value="UniProtKB-SubCell"/>
</dbReference>
<dbReference type="GO" id="GO:0140359">
    <property type="term" value="F:ABC-type transporter activity"/>
    <property type="evidence" value="ECO:0007669"/>
    <property type="project" value="InterPro"/>
</dbReference>
<dbReference type="PANTHER" id="PTHR19229:SF250">
    <property type="entry name" value="ABC TRANSPORTER DOMAIN-CONTAINING PROTEIN-RELATED"/>
    <property type="match status" value="1"/>
</dbReference>
<dbReference type="InterPro" id="IPR013525">
    <property type="entry name" value="ABC2_TM"/>
</dbReference>
<dbReference type="WBParaSite" id="ACRNAN_scaffold19509.g23972.t1">
    <property type="protein sequence ID" value="ACRNAN_scaffold19509.g23972.t1"/>
    <property type="gene ID" value="ACRNAN_scaffold19509.g23972"/>
</dbReference>
<keyword evidence="2 5" id="KW-0812">Transmembrane</keyword>
<feature type="transmembrane region" description="Helical" evidence="5">
    <location>
        <begin position="96"/>
        <end position="117"/>
    </location>
</feature>
<reference evidence="8" key="1">
    <citation type="submission" date="2022-11" db="UniProtKB">
        <authorList>
            <consortium name="WormBaseParasite"/>
        </authorList>
    </citation>
    <scope>IDENTIFICATION</scope>
</reference>
<evidence type="ECO:0000256" key="3">
    <source>
        <dbReference type="ARBA" id="ARBA00022989"/>
    </source>
</evidence>